<feature type="chain" id="PRO_5002165135" evidence="1">
    <location>
        <begin position="25"/>
        <end position="179"/>
    </location>
</feature>
<accession>A0A0C2NK92</accession>
<evidence type="ECO:0000256" key="1">
    <source>
        <dbReference type="SAM" id="SignalP"/>
    </source>
</evidence>
<evidence type="ECO:0000313" key="3">
    <source>
        <dbReference type="Proteomes" id="UP000031668"/>
    </source>
</evidence>
<reference evidence="2 3" key="1">
    <citation type="journal article" date="2014" name="Genome Biol. Evol.">
        <title>The genome of the myxosporean Thelohanellus kitauei shows adaptations to nutrient acquisition within its fish host.</title>
        <authorList>
            <person name="Yang Y."/>
            <person name="Xiong J."/>
            <person name="Zhou Z."/>
            <person name="Huo F."/>
            <person name="Miao W."/>
            <person name="Ran C."/>
            <person name="Liu Y."/>
            <person name="Zhang J."/>
            <person name="Feng J."/>
            <person name="Wang M."/>
            <person name="Wang M."/>
            <person name="Wang L."/>
            <person name="Yao B."/>
        </authorList>
    </citation>
    <scope>NUCLEOTIDE SEQUENCE [LARGE SCALE GENOMIC DNA]</scope>
    <source>
        <strain evidence="2">Wuqing</strain>
    </source>
</reference>
<organism evidence="2 3">
    <name type="scientific">Thelohanellus kitauei</name>
    <name type="common">Myxosporean</name>
    <dbReference type="NCBI Taxonomy" id="669202"/>
    <lineage>
        <taxon>Eukaryota</taxon>
        <taxon>Metazoa</taxon>
        <taxon>Cnidaria</taxon>
        <taxon>Myxozoa</taxon>
        <taxon>Myxosporea</taxon>
        <taxon>Bivalvulida</taxon>
        <taxon>Platysporina</taxon>
        <taxon>Myxobolidae</taxon>
        <taxon>Thelohanellus</taxon>
    </lineage>
</organism>
<name>A0A0C2NK92_THEKT</name>
<dbReference type="EMBL" id="JWZT01000414">
    <property type="protein sequence ID" value="KII74452.1"/>
    <property type="molecule type" value="Genomic_DNA"/>
</dbReference>
<sequence>MGISCINRCGMIMVVVLIVHFVSTEDKADTNELDSTLRPELLKITDFDFENDNFFVVINDMVPDFTIYFTKEDVKTGKGSIYRYDEDDQKFVAVTFQISANTTVKSLDKLIVTGDKMWAVSKIHEFAFYINKDYKHENAEALEANTEYLVHPNQPDIIIKYTINEVSRLYVLYRTLMFF</sequence>
<evidence type="ECO:0000313" key="2">
    <source>
        <dbReference type="EMBL" id="KII74452.1"/>
    </source>
</evidence>
<comment type="caution">
    <text evidence="2">The sequence shown here is derived from an EMBL/GenBank/DDBJ whole genome shotgun (WGS) entry which is preliminary data.</text>
</comment>
<proteinExistence type="predicted"/>
<protein>
    <submittedName>
        <fullName evidence="2">Uncharacterized protein</fullName>
    </submittedName>
</protein>
<dbReference type="Proteomes" id="UP000031668">
    <property type="component" value="Unassembled WGS sequence"/>
</dbReference>
<keyword evidence="3" id="KW-1185">Reference proteome</keyword>
<dbReference type="AlphaFoldDB" id="A0A0C2NK92"/>
<keyword evidence="1" id="KW-0732">Signal</keyword>
<feature type="signal peptide" evidence="1">
    <location>
        <begin position="1"/>
        <end position="24"/>
    </location>
</feature>
<gene>
    <name evidence="2" type="ORF">RF11_11375</name>
</gene>